<dbReference type="Gene3D" id="3.10.50.40">
    <property type="match status" value="1"/>
</dbReference>
<comment type="catalytic activity">
    <reaction evidence="1 5 6">
        <text>[protein]-peptidylproline (omega=180) = [protein]-peptidylproline (omega=0)</text>
        <dbReference type="Rhea" id="RHEA:16237"/>
        <dbReference type="Rhea" id="RHEA-COMP:10747"/>
        <dbReference type="Rhea" id="RHEA-COMP:10748"/>
        <dbReference type="ChEBI" id="CHEBI:83833"/>
        <dbReference type="ChEBI" id="CHEBI:83834"/>
        <dbReference type="EC" id="5.2.1.8"/>
    </reaction>
</comment>
<dbReference type="PANTHER" id="PTHR43811">
    <property type="entry name" value="FKBP-TYPE PEPTIDYL-PROLYL CIS-TRANS ISOMERASE FKPA"/>
    <property type="match status" value="1"/>
</dbReference>
<dbReference type="AlphaFoldDB" id="A0A2W1NHV5"/>
<evidence type="ECO:0000313" key="9">
    <source>
        <dbReference type="Proteomes" id="UP000249248"/>
    </source>
</evidence>
<evidence type="ECO:0000256" key="1">
    <source>
        <dbReference type="ARBA" id="ARBA00000971"/>
    </source>
</evidence>
<dbReference type="PANTHER" id="PTHR43811:SF57">
    <property type="entry name" value="FKBP-TYPE PEPTIDYL-PROLYL CIS-TRANS ISOMERASE FKPA-RELATED"/>
    <property type="match status" value="1"/>
</dbReference>
<organism evidence="8 9">
    <name type="scientific">Putridiphycobacter roseus</name>
    <dbReference type="NCBI Taxonomy" id="2219161"/>
    <lineage>
        <taxon>Bacteria</taxon>
        <taxon>Pseudomonadati</taxon>
        <taxon>Bacteroidota</taxon>
        <taxon>Flavobacteriia</taxon>
        <taxon>Flavobacteriales</taxon>
        <taxon>Crocinitomicaceae</taxon>
        <taxon>Putridiphycobacter</taxon>
    </lineage>
</organism>
<dbReference type="Proteomes" id="UP000249248">
    <property type="component" value="Unassembled WGS sequence"/>
</dbReference>
<dbReference type="EMBL" id="QKSB01000003">
    <property type="protein sequence ID" value="PZE17506.1"/>
    <property type="molecule type" value="Genomic_DNA"/>
</dbReference>
<dbReference type="PROSITE" id="PS50059">
    <property type="entry name" value="FKBP_PPIASE"/>
    <property type="match status" value="1"/>
</dbReference>
<accession>A0A2W1NHV5</accession>
<sequence length="149" mass="15950">MKILFIIIPIILVFTACKKEKIPQSEIDENIIVDYINDNNITAKSTASGLYYQIDSLGSGTQPNANSTVTVAYKGQLVDGQVFDQSSSAGITFSLKNVINGWQEGIPLFKENGAGTLLIPSALGYGAQANGSIPKNSVLIFSIHLISVE</sequence>
<dbReference type="SUPFAM" id="SSF54534">
    <property type="entry name" value="FKBP-like"/>
    <property type="match status" value="1"/>
</dbReference>
<keyword evidence="4 5" id="KW-0413">Isomerase</keyword>
<evidence type="ECO:0000256" key="2">
    <source>
        <dbReference type="ARBA" id="ARBA00006577"/>
    </source>
</evidence>
<evidence type="ECO:0000256" key="6">
    <source>
        <dbReference type="RuleBase" id="RU003915"/>
    </source>
</evidence>
<dbReference type="GO" id="GO:0003755">
    <property type="term" value="F:peptidyl-prolyl cis-trans isomerase activity"/>
    <property type="evidence" value="ECO:0007669"/>
    <property type="project" value="UniProtKB-UniRule"/>
</dbReference>
<comment type="caution">
    <text evidence="8">The sequence shown here is derived from an EMBL/GenBank/DDBJ whole genome shotgun (WGS) entry which is preliminary data.</text>
</comment>
<evidence type="ECO:0000259" key="7">
    <source>
        <dbReference type="PROSITE" id="PS50059"/>
    </source>
</evidence>
<protein>
    <recommendedName>
        <fullName evidence="6">Peptidyl-prolyl cis-trans isomerase</fullName>
        <ecNumber evidence="6">5.2.1.8</ecNumber>
    </recommendedName>
</protein>
<keyword evidence="3 5" id="KW-0697">Rotamase</keyword>
<dbReference type="RefSeq" id="WP_111062467.1">
    <property type="nucleotide sequence ID" value="NZ_JBHUCU010000027.1"/>
</dbReference>
<comment type="similarity">
    <text evidence="2 6">Belongs to the FKBP-type PPIase family.</text>
</comment>
<evidence type="ECO:0000256" key="4">
    <source>
        <dbReference type="ARBA" id="ARBA00023235"/>
    </source>
</evidence>
<dbReference type="Pfam" id="PF00254">
    <property type="entry name" value="FKBP_C"/>
    <property type="match status" value="1"/>
</dbReference>
<feature type="domain" description="PPIase FKBP-type" evidence="7">
    <location>
        <begin position="66"/>
        <end position="149"/>
    </location>
</feature>
<dbReference type="PROSITE" id="PS51257">
    <property type="entry name" value="PROKAR_LIPOPROTEIN"/>
    <property type="match status" value="1"/>
</dbReference>
<gene>
    <name evidence="8" type="ORF">DNU06_06670</name>
</gene>
<dbReference type="OrthoDB" id="9814548at2"/>
<name>A0A2W1NHV5_9FLAO</name>
<keyword evidence="9" id="KW-1185">Reference proteome</keyword>
<evidence type="ECO:0000256" key="5">
    <source>
        <dbReference type="PROSITE-ProRule" id="PRU00277"/>
    </source>
</evidence>
<dbReference type="EC" id="5.2.1.8" evidence="6"/>
<reference evidence="8 9" key="1">
    <citation type="submission" date="2018-06" db="EMBL/GenBank/DDBJ databases">
        <title>The draft genome sequence of Crocinitomix sp. SM1701.</title>
        <authorList>
            <person name="Zhang X."/>
        </authorList>
    </citation>
    <scope>NUCLEOTIDE SEQUENCE [LARGE SCALE GENOMIC DNA]</scope>
    <source>
        <strain evidence="8 9">SM1701</strain>
    </source>
</reference>
<dbReference type="InterPro" id="IPR046357">
    <property type="entry name" value="PPIase_dom_sf"/>
</dbReference>
<evidence type="ECO:0000313" key="8">
    <source>
        <dbReference type="EMBL" id="PZE17506.1"/>
    </source>
</evidence>
<proteinExistence type="inferred from homology"/>
<dbReference type="InterPro" id="IPR001179">
    <property type="entry name" value="PPIase_FKBP_dom"/>
</dbReference>
<evidence type="ECO:0000256" key="3">
    <source>
        <dbReference type="ARBA" id="ARBA00023110"/>
    </source>
</evidence>